<dbReference type="SUPFAM" id="SSF53756">
    <property type="entry name" value="UDP-Glycosyltransferase/glycogen phosphorylase"/>
    <property type="match status" value="1"/>
</dbReference>
<gene>
    <name evidence="3" type="ORF">IRI77_21665</name>
</gene>
<dbReference type="EMBL" id="CP063849">
    <property type="protein sequence ID" value="QOY85430.1"/>
    <property type="molecule type" value="Genomic_DNA"/>
</dbReference>
<dbReference type="AlphaFoldDB" id="A0A7S7NKQ6"/>
<dbReference type="InterPro" id="IPR001296">
    <property type="entry name" value="Glyco_trans_1"/>
</dbReference>
<evidence type="ECO:0000313" key="3">
    <source>
        <dbReference type="EMBL" id="QOY85430.1"/>
    </source>
</evidence>
<dbReference type="Pfam" id="PF13439">
    <property type="entry name" value="Glyco_transf_4"/>
    <property type="match status" value="1"/>
</dbReference>
<dbReference type="KEGG" id="pfer:IRI77_21665"/>
<reference evidence="3 4" key="1">
    <citation type="submission" date="2020-10" db="EMBL/GenBank/DDBJ databases">
        <title>Complete genome sequence of Paludibaculum fermentans P105T, a facultatively anaerobic acidobacterium capable of dissimilatory Fe(III) reduction.</title>
        <authorList>
            <person name="Dedysh S.N."/>
            <person name="Beletsky A.V."/>
            <person name="Kulichevskaya I.S."/>
            <person name="Mardanov A.V."/>
            <person name="Ravin N.V."/>
        </authorList>
    </citation>
    <scope>NUCLEOTIDE SEQUENCE [LARGE SCALE GENOMIC DNA]</scope>
    <source>
        <strain evidence="3 4">P105</strain>
    </source>
</reference>
<dbReference type="Pfam" id="PF00534">
    <property type="entry name" value="Glycos_transf_1"/>
    <property type="match status" value="1"/>
</dbReference>
<keyword evidence="3" id="KW-0808">Transferase</keyword>
<dbReference type="InterPro" id="IPR050194">
    <property type="entry name" value="Glycosyltransferase_grp1"/>
</dbReference>
<protein>
    <submittedName>
        <fullName evidence="3">Glycosyltransferase family 4 protein</fullName>
    </submittedName>
</protein>
<dbReference type="CDD" id="cd03801">
    <property type="entry name" value="GT4_PimA-like"/>
    <property type="match status" value="1"/>
</dbReference>
<evidence type="ECO:0000259" key="2">
    <source>
        <dbReference type="Pfam" id="PF13439"/>
    </source>
</evidence>
<evidence type="ECO:0000259" key="1">
    <source>
        <dbReference type="Pfam" id="PF00534"/>
    </source>
</evidence>
<dbReference type="InterPro" id="IPR028098">
    <property type="entry name" value="Glyco_trans_4-like_N"/>
</dbReference>
<evidence type="ECO:0000313" key="4">
    <source>
        <dbReference type="Proteomes" id="UP000593892"/>
    </source>
</evidence>
<feature type="domain" description="Glycosyltransferase subfamily 4-like N-terminal" evidence="2">
    <location>
        <begin position="17"/>
        <end position="172"/>
    </location>
</feature>
<accession>A0A7S7NKQ6</accession>
<feature type="domain" description="Glycosyl transferase family 1" evidence="1">
    <location>
        <begin position="183"/>
        <end position="328"/>
    </location>
</feature>
<dbReference type="RefSeq" id="WP_194447100.1">
    <property type="nucleotide sequence ID" value="NZ_CP063849.1"/>
</dbReference>
<dbReference type="GO" id="GO:0016757">
    <property type="term" value="F:glycosyltransferase activity"/>
    <property type="evidence" value="ECO:0007669"/>
    <property type="project" value="InterPro"/>
</dbReference>
<dbReference type="PANTHER" id="PTHR45947:SF3">
    <property type="entry name" value="SULFOQUINOVOSYL TRANSFERASE SQD2"/>
    <property type="match status" value="1"/>
</dbReference>
<organism evidence="3 4">
    <name type="scientific">Paludibaculum fermentans</name>
    <dbReference type="NCBI Taxonomy" id="1473598"/>
    <lineage>
        <taxon>Bacteria</taxon>
        <taxon>Pseudomonadati</taxon>
        <taxon>Acidobacteriota</taxon>
        <taxon>Terriglobia</taxon>
        <taxon>Bryobacterales</taxon>
        <taxon>Bryobacteraceae</taxon>
        <taxon>Paludibaculum</taxon>
    </lineage>
</organism>
<dbReference type="Proteomes" id="UP000593892">
    <property type="component" value="Chromosome"/>
</dbReference>
<dbReference type="Gene3D" id="3.40.50.2000">
    <property type="entry name" value="Glycogen Phosphorylase B"/>
    <property type="match status" value="2"/>
</dbReference>
<proteinExistence type="predicted"/>
<dbReference type="PANTHER" id="PTHR45947">
    <property type="entry name" value="SULFOQUINOVOSYL TRANSFERASE SQD2"/>
    <property type="match status" value="1"/>
</dbReference>
<name>A0A7S7NKQ6_PALFE</name>
<keyword evidence="4" id="KW-1185">Reference proteome</keyword>
<sequence>MNNDKTKLLLVSLGRIYGGAEIHYTRLARLLEGEAELAAVVCSPVLARMLRGAEVSVYEVPQWARKSALLRLPAVWLLMLWCMATRRIRRVHLNGQAEAIFALPLRLLLQRVIVTRHSALTLEPSGVKRRLYRFNARFATEIVCVSSYLAQQHRPFLRRTRLAVVPNWIPAKRAAEGRRREDRAPYRLIFVGRLVPEKGLADLLAAMDGLEGVELWVVGDGPFRDEAEQLAAGTKTTFWGFQDDPEQFYQQANLFISPSHSDGFSLVLMEAMSHGLPALVSDLPAHRELSNDGAGAMLFRCGNALDLRSKIQYLRDNPQEAESLGRAAMQIVDEHFTAERVAPLYRAVFQLP</sequence>